<feature type="domain" description="Lipid/polyisoprenoid-binding YceI-like" evidence="1">
    <location>
        <begin position="70"/>
        <end position="174"/>
    </location>
</feature>
<dbReference type="InterPro" id="IPR007372">
    <property type="entry name" value="Lipid/polyisoprenoid-bd_YceI"/>
</dbReference>
<reference evidence="2" key="1">
    <citation type="journal article" date="2014" name="Int. J. Syst. Evol. Microbiol.">
        <title>Complete genome sequence of Corynebacterium casei LMG S-19264T (=DSM 44701T), isolated from a smear-ripened cheese.</title>
        <authorList>
            <consortium name="US DOE Joint Genome Institute (JGI-PGF)"/>
            <person name="Walter F."/>
            <person name="Albersmeier A."/>
            <person name="Kalinowski J."/>
            <person name="Ruckert C."/>
        </authorList>
    </citation>
    <scope>NUCLEOTIDE SEQUENCE</scope>
    <source>
        <strain evidence="2">CGMCC 1.15448</strain>
    </source>
</reference>
<gene>
    <name evidence="2" type="ORF">GCM10011511_40370</name>
</gene>
<evidence type="ECO:0000259" key="1">
    <source>
        <dbReference type="Pfam" id="PF04264"/>
    </source>
</evidence>
<sequence>MNKYIIFIALIFCAGSSYGQLYYSRTGSIGFYASTPLEDIKAENNQVYVLIDIGKRELAFSSLLKGFIFPKELMQEHFNENYVESDKFPKATFTGNFTGSVDVKKDGSYPVQVKGELTLHNVVKMVELPAMLEVKGGMIMATAHLMVKPEDFQINIPSVVRNKIAREVSINVNANCSPK</sequence>
<dbReference type="Gene3D" id="2.40.128.110">
    <property type="entry name" value="Lipid/polyisoprenoid-binding, YceI-like"/>
    <property type="match status" value="1"/>
</dbReference>
<accession>A0A8J2UG61</accession>
<dbReference type="SUPFAM" id="SSF101874">
    <property type="entry name" value="YceI-like"/>
    <property type="match status" value="1"/>
</dbReference>
<dbReference type="InterPro" id="IPR036761">
    <property type="entry name" value="TTHA0802/YceI-like_sf"/>
</dbReference>
<evidence type="ECO:0000313" key="2">
    <source>
        <dbReference type="EMBL" id="GGB12659.1"/>
    </source>
</evidence>
<keyword evidence="3" id="KW-1185">Reference proteome</keyword>
<dbReference type="EMBL" id="BMJC01000004">
    <property type="protein sequence ID" value="GGB12659.1"/>
    <property type="molecule type" value="Genomic_DNA"/>
</dbReference>
<dbReference type="Proteomes" id="UP000607559">
    <property type="component" value="Unassembled WGS sequence"/>
</dbReference>
<dbReference type="RefSeq" id="WP_188935073.1">
    <property type="nucleotide sequence ID" value="NZ_BMJC01000004.1"/>
</dbReference>
<protein>
    <recommendedName>
        <fullName evidence="1">Lipid/polyisoprenoid-binding YceI-like domain-containing protein</fullName>
    </recommendedName>
</protein>
<organism evidence="2 3">
    <name type="scientific">Puia dinghuensis</name>
    <dbReference type="NCBI Taxonomy" id="1792502"/>
    <lineage>
        <taxon>Bacteria</taxon>
        <taxon>Pseudomonadati</taxon>
        <taxon>Bacteroidota</taxon>
        <taxon>Chitinophagia</taxon>
        <taxon>Chitinophagales</taxon>
        <taxon>Chitinophagaceae</taxon>
        <taxon>Puia</taxon>
    </lineage>
</organism>
<comment type="caution">
    <text evidence="2">The sequence shown here is derived from an EMBL/GenBank/DDBJ whole genome shotgun (WGS) entry which is preliminary data.</text>
</comment>
<dbReference type="Pfam" id="PF04264">
    <property type="entry name" value="YceI"/>
    <property type="match status" value="1"/>
</dbReference>
<reference evidence="2" key="2">
    <citation type="submission" date="2020-09" db="EMBL/GenBank/DDBJ databases">
        <authorList>
            <person name="Sun Q."/>
            <person name="Zhou Y."/>
        </authorList>
    </citation>
    <scope>NUCLEOTIDE SEQUENCE</scope>
    <source>
        <strain evidence="2">CGMCC 1.15448</strain>
    </source>
</reference>
<name>A0A8J2UG61_9BACT</name>
<dbReference type="AlphaFoldDB" id="A0A8J2UG61"/>
<proteinExistence type="predicted"/>
<evidence type="ECO:0000313" key="3">
    <source>
        <dbReference type="Proteomes" id="UP000607559"/>
    </source>
</evidence>